<dbReference type="Gramene" id="evm.model.05.444">
    <property type="protein sequence ID" value="cds.evm.model.05.444"/>
    <property type="gene ID" value="evm.TU.05.444"/>
</dbReference>
<dbReference type="EMBL" id="UZAU01000425">
    <property type="status" value="NOT_ANNOTATED_CDS"/>
    <property type="molecule type" value="Genomic_DNA"/>
</dbReference>
<proteinExistence type="predicted"/>
<reference evidence="2" key="1">
    <citation type="submission" date="2018-11" db="EMBL/GenBank/DDBJ databases">
        <authorList>
            <person name="Grassa J C."/>
        </authorList>
    </citation>
    <scope>NUCLEOTIDE SEQUENCE [LARGE SCALE GENOMIC DNA]</scope>
</reference>
<dbReference type="GO" id="GO:0004523">
    <property type="term" value="F:RNA-DNA hybrid ribonuclease activity"/>
    <property type="evidence" value="ECO:0007669"/>
    <property type="project" value="InterPro"/>
</dbReference>
<dbReference type="Gene3D" id="3.30.420.10">
    <property type="entry name" value="Ribonuclease H-like superfamily/Ribonuclease H"/>
    <property type="match status" value="1"/>
</dbReference>
<dbReference type="AlphaFoldDB" id="A0A803PQF7"/>
<dbReference type="InterPro" id="IPR002156">
    <property type="entry name" value="RNaseH_domain"/>
</dbReference>
<dbReference type="Pfam" id="PF13456">
    <property type="entry name" value="RVT_3"/>
    <property type="match status" value="1"/>
</dbReference>
<dbReference type="GO" id="GO:0003676">
    <property type="term" value="F:nucleic acid binding"/>
    <property type="evidence" value="ECO:0007669"/>
    <property type="project" value="InterPro"/>
</dbReference>
<dbReference type="InterPro" id="IPR036397">
    <property type="entry name" value="RNaseH_sf"/>
</dbReference>
<keyword evidence="3" id="KW-1185">Reference proteome</keyword>
<organism evidence="2 3">
    <name type="scientific">Cannabis sativa</name>
    <name type="common">Hemp</name>
    <name type="synonym">Marijuana</name>
    <dbReference type="NCBI Taxonomy" id="3483"/>
    <lineage>
        <taxon>Eukaryota</taxon>
        <taxon>Viridiplantae</taxon>
        <taxon>Streptophyta</taxon>
        <taxon>Embryophyta</taxon>
        <taxon>Tracheophyta</taxon>
        <taxon>Spermatophyta</taxon>
        <taxon>Magnoliopsida</taxon>
        <taxon>eudicotyledons</taxon>
        <taxon>Gunneridae</taxon>
        <taxon>Pentapetalae</taxon>
        <taxon>rosids</taxon>
        <taxon>fabids</taxon>
        <taxon>Rosales</taxon>
        <taxon>Cannabaceae</taxon>
        <taxon>Cannabis</taxon>
    </lineage>
</organism>
<accession>A0A803PQF7</accession>
<evidence type="ECO:0000313" key="3">
    <source>
        <dbReference type="Proteomes" id="UP000596661"/>
    </source>
</evidence>
<feature type="domain" description="RNase H type-1" evidence="1">
    <location>
        <begin position="2"/>
        <end position="89"/>
    </location>
</feature>
<evidence type="ECO:0000313" key="2">
    <source>
        <dbReference type="EnsemblPlants" id="cds.evm.model.05.444"/>
    </source>
</evidence>
<evidence type="ECO:0000259" key="1">
    <source>
        <dbReference type="Pfam" id="PF13456"/>
    </source>
</evidence>
<dbReference type="EnsemblPlants" id="evm.model.05.444">
    <property type="protein sequence ID" value="cds.evm.model.05.444"/>
    <property type="gene ID" value="evm.TU.05.444"/>
</dbReference>
<dbReference type="Proteomes" id="UP000596661">
    <property type="component" value="Chromosome 5"/>
</dbReference>
<reference evidence="2" key="2">
    <citation type="submission" date="2021-03" db="UniProtKB">
        <authorList>
            <consortium name="EnsemblPlants"/>
        </authorList>
    </citation>
    <scope>IDENTIFICATION</scope>
</reference>
<protein>
    <recommendedName>
        <fullName evidence="1">RNase H type-1 domain-containing protein</fullName>
    </recommendedName>
</protein>
<name>A0A803PQF7_CANSA</name>
<sequence length="103" mass="11288">MSAGAAIFRNDQGIVSHIFTKRFSYSESLPGEVAALAWGAESAHRMAISNVVFLSDSVEAVNSVCCKTVQGRPTSLHHNIQDLVRIFQDTANQLGLWEVSWIP</sequence>